<dbReference type="EMBL" id="ML976986">
    <property type="protein sequence ID" value="KAF1958589.1"/>
    <property type="molecule type" value="Genomic_DNA"/>
</dbReference>
<evidence type="ECO:0000256" key="1">
    <source>
        <dbReference type="ARBA" id="ARBA00004141"/>
    </source>
</evidence>
<dbReference type="OrthoDB" id="2017497at2759"/>
<evidence type="ECO:0000256" key="2">
    <source>
        <dbReference type="ARBA" id="ARBA00022692"/>
    </source>
</evidence>
<keyword evidence="4 5" id="KW-0472">Membrane</keyword>
<dbReference type="Proteomes" id="UP000800035">
    <property type="component" value="Unassembled WGS sequence"/>
</dbReference>
<keyword evidence="2 5" id="KW-0812">Transmembrane</keyword>
<dbReference type="GO" id="GO:0072659">
    <property type="term" value="P:protein localization to plasma membrane"/>
    <property type="evidence" value="ECO:0007669"/>
    <property type="project" value="TreeGrafter"/>
</dbReference>
<organism evidence="7 8">
    <name type="scientific">Byssothecium circinans</name>
    <dbReference type="NCBI Taxonomy" id="147558"/>
    <lineage>
        <taxon>Eukaryota</taxon>
        <taxon>Fungi</taxon>
        <taxon>Dikarya</taxon>
        <taxon>Ascomycota</taxon>
        <taxon>Pezizomycotina</taxon>
        <taxon>Dothideomycetes</taxon>
        <taxon>Pleosporomycetidae</taxon>
        <taxon>Pleosporales</taxon>
        <taxon>Massarineae</taxon>
        <taxon>Massarinaceae</taxon>
        <taxon>Byssothecium</taxon>
    </lineage>
</organism>
<evidence type="ECO:0000313" key="8">
    <source>
        <dbReference type="Proteomes" id="UP000800035"/>
    </source>
</evidence>
<feature type="domain" description="MARVEL" evidence="6">
    <location>
        <begin position="9"/>
        <end position="100"/>
    </location>
</feature>
<feature type="transmembrane region" description="Helical" evidence="5">
    <location>
        <begin position="12"/>
        <end position="31"/>
    </location>
</feature>
<comment type="subcellular location">
    <subcellularLocation>
        <location evidence="1">Membrane</location>
        <topology evidence="1">Multi-pass membrane protein</topology>
    </subcellularLocation>
</comment>
<keyword evidence="8" id="KW-1185">Reference proteome</keyword>
<feature type="transmembrane region" description="Helical" evidence="5">
    <location>
        <begin position="43"/>
        <end position="62"/>
    </location>
</feature>
<name>A0A6A5U3Q9_9PLEO</name>
<dbReference type="InterPro" id="IPR052649">
    <property type="entry name" value="NCE102-like"/>
</dbReference>
<sequence length="150" mass="15994">MSNQSPIINFSIRSFQAIFAITTLALSANLVRDQYKDSSAPVVLKYATFTGAVTLIASLVGAAMQWVDMLQGKVILLVDGIIAVGNLAGGILLAAGIGLSKCGDTSDENRVLLKSNILFNGGCDEDGDYYNWAYLERREVLELAVQGMSG</sequence>
<accession>A0A6A5U3Q9</accession>
<evidence type="ECO:0000256" key="5">
    <source>
        <dbReference type="SAM" id="Phobius"/>
    </source>
</evidence>
<dbReference type="Pfam" id="PF01284">
    <property type="entry name" value="MARVEL"/>
    <property type="match status" value="1"/>
</dbReference>
<dbReference type="PANTHER" id="PTHR28165:SF2">
    <property type="entry name" value="MARVEL DOMAIN-CONTAINING PROTEIN"/>
    <property type="match status" value="1"/>
</dbReference>
<reference evidence="7" key="1">
    <citation type="journal article" date="2020" name="Stud. Mycol.">
        <title>101 Dothideomycetes genomes: a test case for predicting lifestyles and emergence of pathogens.</title>
        <authorList>
            <person name="Haridas S."/>
            <person name="Albert R."/>
            <person name="Binder M."/>
            <person name="Bloem J."/>
            <person name="Labutti K."/>
            <person name="Salamov A."/>
            <person name="Andreopoulos B."/>
            <person name="Baker S."/>
            <person name="Barry K."/>
            <person name="Bills G."/>
            <person name="Bluhm B."/>
            <person name="Cannon C."/>
            <person name="Castanera R."/>
            <person name="Culley D."/>
            <person name="Daum C."/>
            <person name="Ezra D."/>
            <person name="Gonzalez J."/>
            <person name="Henrissat B."/>
            <person name="Kuo A."/>
            <person name="Liang C."/>
            <person name="Lipzen A."/>
            <person name="Lutzoni F."/>
            <person name="Magnuson J."/>
            <person name="Mondo S."/>
            <person name="Nolan M."/>
            <person name="Ohm R."/>
            <person name="Pangilinan J."/>
            <person name="Park H.-J."/>
            <person name="Ramirez L."/>
            <person name="Alfaro M."/>
            <person name="Sun H."/>
            <person name="Tritt A."/>
            <person name="Yoshinaga Y."/>
            <person name="Zwiers L.-H."/>
            <person name="Turgeon B."/>
            <person name="Goodwin S."/>
            <person name="Spatafora J."/>
            <person name="Crous P."/>
            <person name="Grigoriev I."/>
        </authorList>
    </citation>
    <scope>NUCLEOTIDE SEQUENCE</scope>
    <source>
        <strain evidence="7">CBS 675.92</strain>
    </source>
</reference>
<dbReference type="GO" id="GO:0032126">
    <property type="term" value="C:eisosome"/>
    <property type="evidence" value="ECO:0007669"/>
    <property type="project" value="TreeGrafter"/>
</dbReference>
<evidence type="ECO:0000256" key="4">
    <source>
        <dbReference type="ARBA" id="ARBA00023136"/>
    </source>
</evidence>
<feature type="transmembrane region" description="Helical" evidence="5">
    <location>
        <begin position="74"/>
        <end position="99"/>
    </location>
</feature>
<dbReference type="InterPro" id="IPR008253">
    <property type="entry name" value="Marvel"/>
</dbReference>
<dbReference type="GO" id="GO:0070941">
    <property type="term" value="P:eisosome assembly"/>
    <property type="evidence" value="ECO:0007669"/>
    <property type="project" value="TreeGrafter"/>
</dbReference>
<evidence type="ECO:0000313" key="7">
    <source>
        <dbReference type="EMBL" id="KAF1958589.1"/>
    </source>
</evidence>
<protein>
    <recommendedName>
        <fullName evidence="6">MARVEL domain-containing protein</fullName>
    </recommendedName>
</protein>
<gene>
    <name evidence="7" type="ORF">CC80DRAFT_15112</name>
</gene>
<keyword evidence="3 5" id="KW-1133">Transmembrane helix</keyword>
<dbReference type="GO" id="GO:0005886">
    <property type="term" value="C:plasma membrane"/>
    <property type="evidence" value="ECO:0007669"/>
    <property type="project" value="TreeGrafter"/>
</dbReference>
<evidence type="ECO:0000256" key="3">
    <source>
        <dbReference type="ARBA" id="ARBA00022989"/>
    </source>
</evidence>
<dbReference type="AlphaFoldDB" id="A0A6A5U3Q9"/>
<evidence type="ECO:0000259" key="6">
    <source>
        <dbReference type="Pfam" id="PF01284"/>
    </source>
</evidence>
<dbReference type="PANTHER" id="PTHR28165">
    <property type="entry name" value="NON-CLASSICAL EXPORT PROTEIN 2-RELATED"/>
    <property type="match status" value="1"/>
</dbReference>
<proteinExistence type="predicted"/>